<reference evidence="2 3" key="1">
    <citation type="journal article" date="2016" name="Nat. Commun.">
        <title>Thousands of microbial genomes shed light on interconnected biogeochemical processes in an aquifer system.</title>
        <authorList>
            <person name="Anantharaman K."/>
            <person name="Brown C.T."/>
            <person name="Hug L.A."/>
            <person name="Sharon I."/>
            <person name="Castelle C.J."/>
            <person name="Probst A.J."/>
            <person name="Thomas B.C."/>
            <person name="Singh A."/>
            <person name="Wilkins M.J."/>
            <person name="Karaoz U."/>
            <person name="Brodie E.L."/>
            <person name="Williams K.H."/>
            <person name="Hubbard S.S."/>
            <person name="Banfield J.F."/>
        </authorList>
    </citation>
    <scope>NUCLEOTIDE SEQUENCE [LARGE SCALE GENOMIC DNA]</scope>
</reference>
<dbReference type="AlphaFoldDB" id="A0A1G2DGQ2"/>
<dbReference type="Proteomes" id="UP000178534">
    <property type="component" value="Unassembled WGS sequence"/>
</dbReference>
<evidence type="ECO:0000313" key="2">
    <source>
        <dbReference type="EMBL" id="OGZ12030.1"/>
    </source>
</evidence>
<keyword evidence="1" id="KW-0812">Transmembrane</keyword>
<comment type="caution">
    <text evidence="2">The sequence shown here is derived from an EMBL/GenBank/DDBJ whole genome shotgun (WGS) entry which is preliminary data.</text>
</comment>
<accession>A0A1G2DGQ2</accession>
<proteinExistence type="predicted"/>
<evidence type="ECO:0000256" key="1">
    <source>
        <dbReference type="SAM" id="Phobius"/>
    </source>
</evidence>
<evidence type="ECO:0000313" key="3">
    <source>
        <dbReference type="Proteomes" id="UP000178534"/>
    </source>
</evidence>
<organism evidence="2 3">
    <name type="scientific">Candidatus Lloydbacteria bacterium RIFCSPLOWO2_01_FULL_50_20</name>
    <dbReference type="NCBI Taxonomy" id="1798665"/>
    <lineage>
        <taxon>Bacteria</taxon>
        <taxon>Candidatus Lloydiibacteriota</taxon>
    </lineage>
</organism>
<protein>
    <submittedName>
        <fullName evidence="2">Uncharacterized protein</fullName>
    </submittedName>
</protein>
<keyword evidence="1" id="KW-0472">Membrane</keyword>
<keyword evidence="1" id="KW-1133">Transmembrane helix</keyword>
<dbReference type="STRING" id="1798665.A2942_02280"/>
<sequence length="112" mass="12441">MKAKQTLIDIGIVFTLPVLVLVISIFWDPTANETSLLSLVGPVPEEQEYGAKAKEALATLRSIDMDTSLFDDPIYRSLQEFHVDIAPAVLGRPYPFTQPEVIRSMVRTPSPL</sequence>
<feature type="transmembrane region" description="Helical" evidence="1">
    <location>
        <begin position="7"/>
        <end position="27"/>
    </location>
</feature>
<name>A0A1G2DGQ2_9BACT</name>
<dbReference type="EMBL" id="MHLP01000029">
    <property type="protein sequence ID" value="OGZ12030.1"/>
    <property type="molecule type" value="Genomic_DNA"/>
</dbReference>
<gene>
    <name evidence="2" type="ORF">A2942_02280</name>
</gene>